<dbReference type="EMBL" id="NNRM01000012">
    <property type="protein sequence ID" value="OYR28788.1"/>
    <property type="molecule type" value="Genomic_DNA"/>
</dbReference>
<reference evidence="1 2" key="1">
    <citation type="submission" date="2017-07" db="EMBL/GenBank/DDBJ databases">
        <title>Phylogenetic study on the rhizospheric bacterium Ochrobactrum sp. A44.</title>
        <authorList>
            <person name="Krzyzanowska D.M."/>
            <person name="Ossowicki A."/>
            <person name="Rajewska M."/>
            <person name="Maciag T."/>
            <person name="Kaczynski Z."/>
            <person name="Czerwicka M."/>
            <person name="Jafra S."/>
        </authorList>
    </citation>
    <scope>NUCLEOTIDE SEQUENCE [LARGE SCALE GENOMIC DNA]</scope>
    <source>
        <strain evidence="1 2">CCUG 30717</strain>
    </source>
</reference>
<sequence>MLRADIGKRVGGTVEELLIDDCFIWLSCSGCGALREI</sequence>
<accession>A0A256GP62</accession>
<dbReference type="Proteomes" id="UP000216188">
    <property type="component" value="Unassembled WGS sequence"/>
</dbReference>
<name>A0A256GP62_9HYPH</name>
<gene>
    <name evidence="1" type="ORF">CEV34_1002</name>
</gene>
<evidence type="ECO:0000313" key="2">
    <source>
        <dbReference type="Proteomes" id="UP000216188"/>
    </source>
</evidence>
<dbReference type="AlphaFoldDB" id="A0A256GP62"/>
<keyword evidence="2" id="KW-1185">Reference proteome</keyword>
<organism evidence="1 2">
    <name type="scientific">Brucella pseudogrignonensis</name>
    <dbReference type="NCBI Taxonomy" id="419475"/>
    <lineage>
        <taxon>Bacteria</taxon>
        <taxon>Pseudomonadati</taxon>
        <taxon>Pseudomonadota</taxon>
        <taxon>Alphaproteobacteria</taxon>
        <taxon>Hyphomicrobiales</taxon>
        <taxon>Brucellaceae</taxon>
        <taxon>Brucella/Ochrobactrum group</taxon>
        <taxon>Brucella</taxon>
    </lineage>
</organism>
<evidence type="ECO:0000313" key="1">
    <source>
        <dbReference type="EMBL" id="OYR28788.1"/>
    </source>
</evidence>
<proteinExistence type="predicted"/>
<protein>
    <submittedName>
        <fullName evidence="1">Uncharacterized protein</fullName>
    </submittedName>
</protein>
<comment type="caution">
    <text evidence="1">The sequence shown here is derived from an EMBL/GenBank/DDBJ whole genome shotgun (WGS) entry which is preliminary data.</text>
</comment>